<comment type="caution">
    <text evidence="1">The sequence shown here is derived from an EMBL/GenBank/DDBJ whole genome shotgun (WGS) entry which is preliminary data.</text>
</comment>
<evidence type="ECO:0000313" key="1">
    <source>
        <dbReference type="EMBL" id="KPV46119.1"/>
    </source>
</evidence>
<reference evidence="1 2" key="1">
    <citation type="submission" date="2015-09" db="EMBL/GenBank/DDBJ databases">
        <title>Draft genome sequence of Acidiplasma aeolicum DSM 18409.</title>
        <authorList>
            <person name="Hemp J."/>
        </authorList>
    </citation>
    <scope>NUCLEOTIDE SEQUENCE [LARGE SCALE GENOMIC DNA]</scope>
    <source>
        <strain evidence="1 2">V</strain>
    </source>
</reference>
<accession>A0A0P9D9E1</accession>
<protein>
    <recommendedName>
        <fullName evidence="3">Transposase</fullName>
    </recommendedName>
</protein>
<proteinExistence type="predicted"/>
<organism evidence="1 2">
    <name type="scientific">Acidiplasma aeolicum</name>
    <dbReference type="NCBI Taxonomy" id="507754"/>
    <lineage>
        <taxon>Archaea</taxon>
        <taxon>Methanobacteriati</taxon>
        <taxon>Thermoplasmatota</taxon>
        <taxon>Thermoplasmata</taxon>
        <taxon>Thermoplasmatales</taxon>
        <taxon>Ferroplasmaceae</taxon>
        <taxon>Acidiplasma</taxon>
    </lineage>
</organism>
<dbReference type="EMBL" id="LJCQ01000297">
    <property type="protein sequence ID" value="KPV46119.1"/>
    <property type="molecule type" value="Genomic_DNA"/>
</dbReference>
<sequence length="214" mass="25385">MMNTKKNKIKDSLNKTKIKRKSQSAVIIKTKIDSDKLNTNTSRILRRIFLEAKWLYNYVINKEFNSDIFNMDYKVNKVPVYVKDHYEIRDLKYLSSQMREEIIDRTMDNIKGLSKLKEKGYKIGKLKFKKYITSIPLKQYNNTYKIISNNYIKIQGIKQKLKVNGLYNLNILEPANALLINKNNNYYIYITAYKNKYILDKPINKQKMVSVDLG</sequence>
<dbReference type="Proteomes" id="UP000050515">
    <property type="component" value="Unassembled WGS sequence"/>
</dbReference>
<evidence type="ECO:0000313" key="2">
    <source>
        <dbReference type="Proteomes" id="UP000050515"/>
    </source>
</evidence>
<dbReference type="AlphaFoldDB" id="A0A0P9D9E1"/>
<evidence type="ECO:0008006" key="3">
    <source>
        <dbReference type="Google" id="ProtNLM"/>
    </source>
</evidence>
<gene>
    <name evidence="1" type="ORF">SE19_06950</name>
</gene>
<feature type="non-terminal residue" evidence="1">
    <location>
        <position position="214"/>
    </location>
</feature>
<name>A0A0P9D9E1_9ARCH</name>